<dbReference type="InterPro" id="IPR009057">
    <property type="entry name" value="Homeodomain-like_sf"/>
</dbReference>
<evidence type="ECO:0000313" key="7">
    <source>
        <dbReference type="EMBL" id="HIW95823.1"/>
    </source>
</evidence>
<feature type="DNA-binding region" description="H-T-H motif" evidence="5">
    <location>
        <begin position="25"/>
        <end position="44"/>
    </location>
</feature>
<dbReference type="InterPro" id="IPR036271">
    <property type="entry name" value="Tet_transcr_reg_TetR-rel_C_sf"/>
</dbReference>
<dbReference type="Proteomes" id="UP000824189">
    <property type="component" value="Unassembled WGS sequence"/>
</dbReference>
<organism evidence="7 8">
    <name type="scientific">Candidatus Corynebacterium gallistercoris</name>
    <dbReference type="NCBI Taxonomy" id="2838530"/>
    <lineage>
        <taxon>Bacteria</taxon>
        <taxon>Bacillati</taxon>
        <taxon>Actinomycetota</taxon>
        <taxon>Actinomycetes</taxon>
        <taxon>Mycobacteriales</taxon>
        <taxon>Corynebacteriaceae</taxon>
        <taxon>Corynebacterium</taxon>
    </lineage>
</organism>
<accession>A0A9D1RWY8</accession>
<evidence type="ECO:0000256" key="5">
    <source>
        <dbReference type="PROSITE-ProRule" id="PRU00335"/>
    </source>
</evidence>
<dbReference type="SUPFAM" id="SSF46689">
    <property type="entry name" value="Homeodomain-like"/>
    <property type="match status" value="1"/>
</dbReference>
<dbReference type="Pfam" id="PF13977">
    <property type="entry name" value="TetR_C_6"/>
    <property type="match status" value="1"/>
</dbReference>
<gene>
    <name evidence="7" type="ORF">H9867_04985</name>
</gene>
<dbReference type="GO" id="GO:0003700">
    <property type="term" value="F:DNA-binding transcription factor activity"/>
    <property type="evidence" value="ECO:0007669"/>
    <property type="project" value="TreeGrafter"/>
</dbReference>
<dbReference type="SUPFAM" id="SSF48498">
    <property type="entry name" value="Tetracyclin repressor-like, C-terminal domain"/>
    <property type="match status" value="1"/>
</dbReference>
<comment type="caution">
    <text evidence="7">The sequence shown here is derived from an EMBL/GenBank/DDBJ whole genome shotgun (WGS) entry which is preliminary data.</text>
</comment>
<dbReference type="InterPro" id="IPR050109">
    <property type="entry name" value="HTH-type_TetR-like_transc_reg"/>
</dbReference>
<evidence type="ECO:0000256" key="3">
    <source>
        <dbReference type="ARBA" id="ARBA00023125"/>
    </source>
</evidence>
<evidence type="ECO:0000256" key="4">
    <source>
        <dbReference type="ARBA" id="ARBA00023163"/>
    </source>
</evidence>
<dbReference type="AlphaFoldDB" id="A0A9D1RWY8"/>
<keyword evidence="2" id="KW-0805">Transcription regulation</keyword>
<evidence type="ECO:0000256" key="2">
    <source>
        <dbReference type="ARBA" id="ARBA00023015"/>
    </source>
</evidence>
<dbReference type="GO" id="GO:0000976">
    <property type="term" value="F:transcription cis-regulatory region binding"/>
    <property type="evidence" value="ECO:0007669"/>
    <property type="project" value="TreeGrafter"/>
</dbReference>
<dbReference type="InterPro" id="IPR001647">
    <property type="entry name" value="HTH_TetR"/>
</dbReference>
<dbReference type="Gene3D" id="1.10.357.10">
    <property type="entry name" value="Tetracycline Repressor, domain 2"/>
    <property type="match status" value="1"/>
</dbReference>
<feature type="domain" description="HTH tetR-type" evidence="6">
    <location>
        <begin position="2"/>
        <end position="62"/>
    </location>
</feature>
<dbReference type="PANTHER" id="PTHR30055:SF238">
    <property type="entry name" value="MYCOFACTOCIN BIOSYNTHESIS TRANSCRIPTIONAL REGULATOR MFTR-RELATED"/>
    <property type="match status" value="1"/>
</dbReference>
<reference evidence="7" key="2">
    <citation type="submission" date="2021-04" db="EMBL/GenBank/DDBJ databases">
        <authorList>
            <person name="Gilroy R."/>
        </authorList>
    </citation>
    <scope>NUCLEOTIDE SEQUENCE</scope>
    <source>
        <strain evidence="7">4376</strain>
    </source>
</reference>
<keyword evidence="3 5" id="KW-0238">DNA-binding</keyword>
<protein>
    <submittedName>
        <fullName evidence="7">TetR family transcriptional regulator</fullName>
    </submittedName>
</protein>
<keyword evidence="4" id="KW-0804">Transcription</keyword>
<evidence type="ECO:0000256" key="1">
    <source>
        <dbReference type="ARBA" id="ARBA00022491"/>
    </source>
</evidence>
<dbReference type="InterPro" id="IPR039538">
    <property type="entry name" value="BetI_C"/>
</dbReference>
<dbReference type="EMBL" id="DXFZ01000057">
    <property type="protein sequence ID" value="HIW95823.1"/>
    <property type="molecule type" value="Genomic_DNA"/>
</dbReference>
<dbReference type="Pfam" id="PF00440">
    <property type="entry name" value="TetR_N"/>
    <property type="match status" value="1"/>
</dbReference>
<name>A0A9D1RWY8_9CORY</name>
<dbReference type="PRINTS" id="PR00455">
    <property type="entry name" value="HTHTETR"/>
</dbReference>
<keyword evidence="1" id="KW-0678">Repressor</keyword>
<dbReference type="PROSITE" id="PS50977">
    <property type="entry name" value="HTH_TETR_2"/>
    <property type="match status" value="1"/>
</dbReference>
<reference evidence="7" key="1">
    <citation type="journal article" date="2021" name="PeerJ">
        <title>Extensive microbial diversity within the chicken gut microbiome revealed by metagenomics and culture.</title>
        <authorList>
            <person name="Gilroy R."/>
            <person name="Ravi A."/>
            <person name="Getino M."/>
            <person name="Pursley I."/>
            <person name="Horton D.L."/>
            <person name="Alikhan N.F."/>
            <person name="Baker D."/>
            <person name="Gharbi K."/>
            <person name="Hall N."/>
            <person name="Watson M."/>
            <person name="Adriaenssens E.M."/>
            <person name="Foster-Nyarko E."/>
            <person name="Jarju S."/>
            <person name="Secka A."/>
            <person name="Antonio M."/>
            <person name="Oren A."/>
            <person name="Chaudhuri R.R."/>
            <person name="La Ragione R."/>
            <person name="Hildebrand F."/>
            <person name="Pallen M.J."/>
        </authorList>
    </citation>
    <scope>NUCLEOTIDE SEQUENCE</scope>
    <source>
        <strain evidence="7">4376</strain>
    </source>
</reference>
<dbReference type="PANTHER" id="PTHR30055">
    <property type="entry name" value="HTH-TYPE TRANSCRIPTIONAL REGULATOR RUTR"/>
    <property type="match status" value="1"/>
</dbReference>
<sequence length="189" mass="20256">MATSVQEIAEASLRIIVDKGLDAISIRTVAAEVGVAPRTIQHHMGSKDELLATAFRQSIQRQVERTQCAHRGSTALDAITNTLSELLPIGPEQRIDAAAWVIFGAAASTRAWLAEIHTAELTTFRTALVEFFDKHHSLLAPALTPTQAGRLTTALVNGLTLDYLNTPASPETIIADLRCGLQALLPGAK</sequence>
<evidence type="ECO:0000313" key="8">
    <source>
        <dbReference type="Proteomes" id="UP000824189"/>
    </source>
</evidence>
<evidence type="ECO:0000259" key="6">
    <source>
        <dbReference type="PROSITE" id="PS50977"/>
    </source>
</evidence>
<proteinExistence type="predicted"/>